<dbReference type="Gene3D" id="1.10.3210.10">
    <property type="entry name" value="Hypothetical protein af1432"/>
    <property type="match status" value="1"/>
</dbReference>
<evidence type="ECO:0008006" key="3">
    <source>
        <dbReference type="Google" id="ProtNLM"/>
    </source>
</evidence>
<dbReference type="OrthoDB" id="9808993at2"/>
<reference evidence="1 2" key="1">
    <citation type="submission" date="2018-11" db="EMBL/GenBank/DDBJ databases">
        <authorList>
            <person name="Li F."/>
        </authorList>
    </citation>
    <scope>NUCLEOTIDE SEQUENCE [LARGE SCALE GENOMIC DNA]</scope>
    <source>
        <strain evidence="1 2">Gsoil 818</strain>
    </source>
</reference>
<dbReference type="PANTHER" id="PTHR21174">
    <property type="match status" value="1"/>
</dbReference>
<proteinExistence type="predicted"/>
<evidence type="ECO:0000313" key="1">
    <source>
        <dbReference type="EMBL" id="RNM16300.1"/>
    </source>
</evidence>
<dbReference type="PIRSF" id="PIRSF035170">
    <property type="entry name" value="HD_phosphohydro"/>
    <property type="match status" value="1"/>
</dbReference>
<dbReference type="AlphaFoldDB" id="A0A3N0GVX9"/>
<dbReference type="PANTHER" id="PTHR21174:SF0">
    <property type="entry name" value="HD PHOSPHOHYDROLASE FAMILY PROTEIN-RELATED"/>
    <property type="match status" value="1"/>
</dbReference>
<accession>A0A3N0GVX9</accession>
<protein>
    <recommendedName>
        <fullName evidence="3">Metal-dependent phosphohydrolase</fullName>
    </recommendedName>
</protein>
<comment type="caution">
    <text evidence="1">The sequence shown here is derived from an EMBL/GenBank/DDBJ whole genome shotgun (WGS) entry which is preliminary data.</text>
</comment>
<dbReference type="Proteomes" id="UP000279994">
    <property type="component" value="Unassembled WGS sequence"/>
</dbReference>
<gene>
    <name evidence="1" type="ORF">EFL26_04960</name>
</gene>
<organism evidence="1 2">
    <name type="scientific">Nocardioides pocheonensis</name>
    <dbReference type="NCBI Taxonomy" id="661485"/>
    <lineage>
        <taxon>Bacteria</taxon>
        <taxon>Bacillati</taxon>
        <taxon>Actinomycetota</taxon>
        <taxon>Actinomycetes</taxon>
        <taxon>Propionibacteriales</taxon>
        <taxon>Nocardioidaceae</taxon>
        <taxon>Nocardioides</taxon>
    </lineage>
</organism>
<dbReference type="EMBL" id="RJSF01000009">
    <property type="protein sequence ID" value="RNM16300.1"/>
    <property type="molecule type" value="Genomic_DNA"/>
</dbReference>
<evidence type="ECO:0000313" key="2">
    <source>
        <dbReference type="Proteomes" id="UP000279994"/>
    </source>
</evidence>
<keyword evidence="2" id="KW-1185">Reference proteome</keyword>
<dbReference type="InterPro" id="IPR009218">
    <property type="entry name" value="HD_phosphohydro"/>
</dbReference>
<name>A0A3N0GVX9_9ACTN</name>
<sequence length="207" mass="23036">MVDATHPLSATSLAWPLPDRTDLRDQLLAAYANGRGYHDTRHLAEVLERLDELGESGNAELVLAAWYHDAVYDGRRHAEERSARLAESDLTGADLPGTGVDVAEVARLVRLTAHHDPGPGDHAGEALCDADLAILSAGPERYREYTAGVRDEYAALSDETFRAGRLAVLEELAGRDRLFRTAYARERWEPRARANLRREIEELRSVR</sequence>
<dbReference type="SUPFAM" id="SSF109604">
    <property type="entry name" value="HD-domain/PDEase-like"/>
    <property type="match status" value="1"/>
</dbReference>